<gene>
    <name evidence="2" type="ORF">C1H46_005128</name>
</gene>
<dbReference type="Proteomes" id="UP000315295">
    <property type="component" value="Unassembled WGS sequence"/>
</dbReference>
<keyword evidence="3" id="KW-1185">Reference proteome</keyword>
<evidence type="ECO:0000313" key="2">
    <source>
        <dbReference type="EMBL" id="TQE09193.1"/>
    </source>
</evidence>
<name>A0A540NEZ6_MALBA</name>
<evidence type="ECO:0000256" key="1">
    <source>
        <dbReference type="SAM" id="MobiDB-lite"/>
    </source>
</evidence>
<feature type="compositionally biased region" description="Low complexity" evidence="1">
    <location>
        <begin position="8"/>
        <end position="33"/>
    </location>
</feature>
<evidence type="ECO:0000313" key="3">
    <source>
        <dbReference type="Proteomes" id="UP000315295"/>
    </source>
</evidence>
<feature type="region of interest" description="Disordered" evidence="1">
    <location>
        <begin position="1"/>
        <end position="33"/>
    </location>
</feature>
<proteinExistence type="predicted"/>
<accession>A0A540NEZ6</accession>
<protein>
    <submittedName>
        <fullName evidence="2">Uncharacterized protein</fullName>
    </submittedName>
</protein>
<reference evidence="2 3" key="1">
    <citation type="journal article" date="2019" name="G3 (Bethesda)">
        <title>Sequencing of a Wild Apple (Malus baccata) Genome Unravels the Differences Between Cultivated and Wild Apple Species Regarding Disease Resistance and Cold Tolerance.</title>
        <authorList>
            <person name="Chen X."/>
        </authorList>
    </citation>
    <scope>NUCLEOTIDE SEQUENCE [LARGE SCALE GENOMIC DNA]</scope>
    <source>
        <strain evidence="3">cv. Shandingzi</strain>
        <tissue evidence="2">Leaves</tissue>
    </source>
</reference>
<dbReference type="EMBL" id="VIEB01000060">
    <property type="protein sequence ID" value="TQE09193.1"/>
    <property type="molecule type" value="Genomic_DNA"/>
</dbReference>
<comment type="caution">
    <text evidence="2">The sequence shown here is derived from an EMBL/GenBank/DDBJ whole genome shotgun (WGS) entry which is preliminary data.</text>
</comment>
<sequence>MEQASKATSSPTMNSSTSSSPTMTSSTGSPPSSPSLLRALKLLILALPPHQLGHLRHDCFVISV</sequence>
<organism evidence="2 3">
    <name type="scientific">Malus baccata</name>
    <name type="common">Siberian crab apple</name>
    <name type="synonym">Pyrus baccata</name>
    <dbReference type="NCBI Taxonomy" id="106549"/>
    <lineage>
        <taxon>Eukaryota</taxon>
        <taxon>Viridiplantae</taxon>
        <taxon>Streptophyta</taxon>
        <taxon>Embryophyta</taxon>
        <taxon>Tracheophyta</taxon>
        <taxon>Spermatophyta</taxon>
        <taxon>Magnoliopsida</taxon>
        <taxon>eudicotyledons</taxon>
        <taxon>Gunneridae</taxon>
        <taxon>Pentapetalae</taxon>
        <taxon>rosids</taxon>
        <taxon>fabids</taxon>
        <taxon>Rosales</taxon>
        <taxon>Rosaceae</taxon>
        <taxon>Amygdaloideae</taxon>
        <taxon>Maleae</taxon>
        <taxon>Malus</taxon>
    </lineage>
</organism>
<dbReference type="AlphaFoldDB" id="A0A540NEZ6"/>